<keyword evidence="13" id="KW-0732">Signal</keyword>
<dbReference type="SUPFAM" id="SSF56935">
    <property type="entry name" value="Porins"/>
    <property type="match status" value="1"/>
</dbReference>
<dbReference type="Proteomes" id="UP000199306">
    <property type="component" value="Unassembled WGS sequence"/>
</dbReference>
<comment type="similarity">
    <text evidence="11 12">Belongs to the TonB-dependent receptor family.</text>
</comment>
<dbReference type="GO" id="GO:0009279">
    <property type="term" value="C:cell outer membrane"/>
    <property type="evidence" value="ECO:0007669"/>
    <property type="project" value="UniProtKB-SubCell"/>
</dbReference>
<name>A0A1I5P1P1_9BACT</name>
<dbReference type="InterPro" id="IPR037066">
    <property type="entry name" value="Plug_dom_sf"/>
</dbReference>
<comment type="subcellular location">
    <subcellularLocation>
        <location evidence="1 11">Cell outer membrane</location>
        <topology evidence="1 11">Multi-pass membrane protein</topology>
    </subcellularLocation>
</comment>
<keyword evidence="7" id="KW-0406">Ion transport</keyword>
<dbReference type="Gene3D" id="2.170.130.10">
    <property type="entry name" value="TonB-dependent receptor, plug domain"/>
    <property type="match status" value="1"/>
</dbReference>
<keyword evidence="6" id="KW-0408">Iron</keyword>
<evidence type="ECO:0000256" key="2">
    <source>
        <dbReference type="ARBA" id="ARBA00022448"/>
    </source>
</evidence>
<protein>
    <submittedName>
        <fullName evidence="16">TonB-linked outer membrane protein, SusC/RagA family</fullName>
    </submittedName>
</protein>
<dbReference type="InterPro" id="IPR000531">
    <property type="entry name" value="Beta-barrel_TonB"/>
</dbReference>
<dbReference type="OrthoDB" id="9768177at2"/>
<accession>A0A1I5P1P1</accession>
<dbReference type="AlphaFoldDB" id="A0A1I5P1P1"/>
<dbReference type="PANTHER" id="PTHR32552:SF81">
    <property type="entry name" value="TONB-DEPENDENT OUTER MEMBRANE RECEPTOR"/>
    <property type="match status" value="1"/>
</dbReference>
<dbReference type="Pfam" id="PF07715">
    <property type="entry name" value="Plug"/>
    <property type="match status" value="1"/>
</dbReference>
<dbReference type="Gene3D" id="2.40.170.20">
    <property type="entry name" value="TonB-dependent receptor, beta-barrel domain"/>
    <property type="match status" value="1"/>
</dbReference>
<evidence type="ECO:0000259" key="14">
    <source>
        <dbReference type="Pfam" id="PF00593"/>
    </source>
</evidence>
<feature type="domain" description="TonB-dependent receptor-like beta-barrel" evidence="14">
    <location>
        <begin position="460"/>
        <end position="896"/>
    </location>
</feature>
<keyword evidence="2 11" id="KW-0813">Transport</keyword>
<evidence type="ECO:0000256" key="9">
    <source>
        <dbReference type="ARBA" id="ARBA00023136"/>
    </source>
</evidence>
<feature type="signal peptide" evidence="13">
    <location>
        <begin position="1"/>
        <end position="20"/>
    </location>
</feature>
<keyword evidence="4" id="KW-0410">Iron transport</keyword>
<sequence>MRKILFNFLLLITLVGQAMAQDRQVTGKVVSADDSSPLPGVSISLKGTSKGTNSDASGNFKISVPSGSTLVFSFVGFKKQSVLVGSQTSISIKLEADVASLDEVVVTALGLTREKKSLGYATQEIKGDAVNTAKESNFLNSLSGKVSGVEIRRNNNLGASTNIVVRGFKSLSGNNQALFVVDGVPIDNTNTNSLDTQNGRGGYDFGNAAADINPDDIETINVLKGAAATALYGSRAANGVVMVTTKKGRKNKGIGVTVSAGYTVGSIDRSTFPKYQNQYGGGYGNYYESPDKKFLYRDINGDGVNDLVVPTSEDASYGAAFDPSKMVYDWTAFDPTSPNYGKARPWVAAKNDYSAFFNDSKTFNGSVALDGGNENGNYRVSYTRFDQTGILPNSSLQKNSFSFGGSYDFSKKLTATTNINFVRQDGKGRYTNGYNDNIMSSARQWNQRNVDILELRDAYDRTGKNITWNWADPTDLKPIYWDNPYFQRYNNYETDWRNRLFGNAALNYKFSDFFDVLGRVSMDSYTELQEERVAVGSINNNGTARYGRFDHTFSEINYDLIANFHKDINENFNLKGLVGANVRRTKDDRIRASTQGGLIVPGLYSLGNSASAISAPVEDFYELYQDGIFASASLGYKDMLFLDATARRDRSSTLPASNNAYFYPSVSGSFIFSNAMANNSWLSFGKIRVNYAEVGNTAPPLSIVNTYIKPTNLNSDNRDSFNGQPLFQVNATLNNPNLKPERTKSTEVGLEMKFLKNRLGFDLALYKTLSVDQILPVSVSKATGYDRKYVNAGTIENKGIELALNGTPIQTKNVTWKTTVNFTMNRNKVLELYDGVDNLQIGSFQQGVTLNATVGQPYGVLKGTDFVFNDKGQKVIALDAEGNNTGYYARTGADNNIGNINPDWKMGISNAVSYKDFSFSFLIDIQKGGNVFSLDQAYGLATGLYPETVFLNDKGNPVRSSIASGGGYIVPGVLPDGSANTKRVSAENYGLFGYVRNPNSAFIYDASYVKLREVAISYKLPVSLFGGESGVVKNATLSIVGRNLWIIHKNLPYADPEDGLSSGNIQGFQSGVYPAVREIGASLKFSF</sequence>
<keyword evidence="5 11" id="KW-0812">Transmembrane</keyword>
<evidence type="ECO:0000256" key="3">
    <source>
        <dbReference type="ARBA" id="ARBA00022452"/>
    </source>
</evidence>
<evidence type="ECO:0000259" key="15">
    <source>
        <dbReference type="Pfam" id="PF07715"/>
    </source>
</evidence>
<evidence type="ECO:0000256" key="12">
    <source>
        <dbReference type="RuleBase" id="RU003357"/>
    </source>
</evidence>
<dbReference type="NCBIfam" id="TIGR04056">
    <property type="entry name" value="OMP_RagA_SusC"/>
    <property type="match status" value="1"/>
</dbReference>
<evidence type="ECO:0000256" key="11">
    <source>
        <dbReference type="PROSITE-ProRule" id="PRU01360"/>
    </source>
</evidence>
<keyword evidence="9 11" id="KW-0472">Membrane</keyword>
<keyword evidence="10 11" id="KW-0998">Cell outer membrane</keyword>
<evidence type="ECO:0000256" key="5">
    <source>
        <dbReference type="ARBA" id="ARBA00022692"/>
    </source>
</evidence>
<gene>
    <name evidence="16" type="ORF">SAMN04515674_102222</name>
</gene>
<dbReference type="STRING" id="1079859.SAMN04515674_102222"/>
<dbReference type="Gene3D" id="2.60.40.1120">
    <property type="entry name" value="Carboxypeptidase-like, regulatory domain"/>
    <property type="match status" value="1"/>
</dbReference>
<evidence type="ECO:0000313" key="16">
    <source>
        <dbReference type="EMBL" id="SFP27770.1"/>
    </source>
</evidence>
<dbReference type="Pfam" id="PF13715">
    <property type="entry name" value="CarbopepD_reg_2"/>
    <property type="match status" value="1"/>
</dbReference>
<keyword evidence="8 12" id="KW-0798">TonB box</keyword>
<evidence type="ECO:0000256" key="6">
    <source>
        <dbReference type="ARBA" id="ARBA00023004"/>
    </source>
</evidence>
<organism evidence="16 17">
    <name type="scientific">Pseudarcicella hirudinis</name>
    <dbReference type="NCBI Taxonomy" id="1079859"/>
    <lineage>
        <taxon>Bacteria</taxon>
        <taxon>Pseudomonadati</taxon>
        <taxon>Bacteroidota</taxon>
        <taxon>Cytophagia</taxon>
        <taxon>Cytophagales</taxon>
        <taxon>Flectobacillaceae</taxon>
        <taxon>Pseudarcicella</taxon>
    </lineage>
</organism>
<reference evidence="16 17" key="1">
    <citation type="submission" date="2016-10" db="EMBL/GenBank/DDBJ databases">
        <authorList>
            <person name="de Groot N.N."/>
        </authorList>
    </citation>
    <scope>NUCLEOTIDE SEQUENCE [LARGE SCALE GENOMIC DNA]</scope>
    <source>
        <strain evidence="17">E92,LMG 26720,CCM 7988</strain>
    </source>
</reference>
<dbReference type="RefSeq" id="WP_092012658.1">
    <property type="nucleotide sequence ID" value="NZ_FOXH01000002.1"/>
</dbReference>
<dbReference type="GO" id="GO:0006826">
    <property type="term" value="P:iron ion transport"/>
    <property type="evidence" value="ECO:0007669"/>
    <property type="project" value="UniProtKB-KW"/>
</dbReference>
<proteinExistence type="inferred from homology"/>
<evidence type="ECO:0000256" key="8">
    <source>
        <dbReference type="ARBA" id="ARBA00023077"/>
    </source>
</evidence>
<dbReference type="NCBIfam" id="TIGR04057">
    <property type="entry name" value="SusC_RagA_signa"/>
    <property type="match status" value="1"/>
</dbReference>
<feature type="chain" id="PRO_5011607381" evidence="13">
    <location>
        <begin position="21"/>
        <end position="1087"/>
    </location>
</feature>
<evidence type="ECO:0000313" key="17">
    <source>
        <dbReference type="Proteomes" id="UP000199306"/>
    </source>
</evidence>
<dbReference type="InterPro" id="IPR039426">
    <property type="entry name" value="TonB-dep_rcpt-like"/>
</dbReference>
<dbReference type="PANTHER" id="PTHR32552">
    <property type="entry name" value="FERRICHROME IRON RECEPTOR-RELATED"/>
    <property type="match status" value="1"/>
</dbReference>
<dbReference type="InterPro" id="IPR012910">
    <property type="entry name" value="Plug_dom"/>
</dbReference>
<evidence type="ECO:0000256" key="13">
    <source>
        <dbReference type="SAM" id="SignalP"/>
    </source>
</evidence>
<dbReference type="SUPFAM" id="SSF49464">
    <property type="entry name" value="Carboxypeptidase regulatory domain-like"/>
    <property type="match status" value="1"/>
</dbReference>
<feature type="domain" description="TonB-dependent receptor plug" evidence="15">
    <location>
        <begin position="115"/>
        <end position="240"/>
    </location>
</feature>
<dbReference type="Pfam" id="PF00593">
    <property type="entry name" value="TonB_dep_Rec_b-barrel"/>
    <property type="match status" value="1"/>
</dbReference>
<keyword evidence="3 11" id="KW-1134">Transmembrane beta strand</keyword>
<dbReference type="InterPro" id="IPR036942">
    <property type="entry name" value="Beta-barrel_TonB_sf"/>
</dbReference>
<keyword evidence="17" id="KW-1185">Reference proteome</keyword>
<dbReference type="InterPro" id="IPR008969">
    <property type="entry name" value="CarboxyPept-like_regulatory"/>
</dbReference>
<dbReference type="InterPro" id="IPR023997">
    <property type="entry name" value="TonB-dep_OMP_SusC/RagA_CS"/>
</dbReference>
<dbReference type="EMBL" id="FOXH01000002">
    <property type="protein sequence ID" value="SFP27770.1"/>
    <property type="molecule type" value="Genomic_DNA"/>
</dbReference>
<dbReference type="InterPro" id="IPR023996">
    <property type="entry name" value="TonB-dep_OMP_SusC/RagA"/>
</dbReference>
<evidence type="ECO:0000256" key="7">
    <source>
        <dbReference type="ARBA" id="ARBA00023065"/>
    </source>
</evidence>
<evidence type="ECO:0000256" key="1">
    <source>
        <dbReference type="ARBA" id="ARBA00004571"/>
    </source>
</evidence>
<dbReference type="PROSITE" id="PS52016">
    <property type="entry name" value="TONB_DEPENDENT_REC_3"/>
    <property type="match status" value="1"/>
</dbReference>
<evidence type="ECO:0000256" key="4">
    <source>
        <dbReference type="ARBA" id="ARBA00022496"/>
    </source>
</evidence>
<evidence type="ECO:0000256" key="10">
    <source>
        <dbReference type="ARBA" id="ARBA00023237"/>
    </source>
</evidence>